<gene>
    <name evidence="1" type="ORF">NDU88_006277</name>
</gene>
<evidence type="ECO:0000313" key="1">
    <source>
        <dbReference type="EMBL" id="KAJ1108907.1"/>
    </source>
</evidence>
<accession>A0AAV7N0G8</accession>
<proteinExistence type="predicted"/>
<organism evidence="1 2">
    <name type="scientific">Pleurodeles waltl</name>
    <name type="common">Iberian ribbed newt</name>
    <dbReference type="NCBI Taxonomy" id="8319"/>
    <lineage>
        <taxon>Eukaryota</taxon>
        <taxon>Metazoa</taxon>
        <taxon>Chordata</taxon>
        <taxon>Craniata</taxon>
        <taxon>Vertebrata</taxon>
        <taxon>Euteleostomi</taxon>
        <taxon>Amphibia</taxon>
        <taxon>Batrachia</taxon>
        <taxon>Caudata</taxon>
        <taxon>Salamandroidea</taxon>
        <taxon>Salamandridae</taxon>
        <taxon>Pleurodelinae</taxon>
        <taxon>Pleurodeles</taxon>
    </lineage>
</organism>
<comment type="caution">
    <text evidence="1">The sequence shown here is derived from an EMBL/GenBank/DDBJ whole genome shotgun (WGS) entry which is preliminary data.</text>
</comment>
<keyword evidence="2" id="KW-1185">Reference proteome</keyword>
<dbReference type="AlphaFoldDB" id="A0AAV7N0G8"/>
<sequence length="134" mass="15296">MVVQRNERAMMVFGVMLTKKHGTRWRKEARVAEEVEKWHSGEYMKRARGSLAEKHVGTLIRRYMAARAGLQPRWSMAISRCAFLCVPGRHVLCRLLPARLEQLPDSDGSGRVMSQSCAAGEPETFPVPRWNSWA</sequence>
<reference evidence="1" key="1">
    <citation type="journal article" date="2022" name="bioRxiv">
        <title>Sequencing and chromosome-scale assembly of the giantPleurodeles waltlgenome.</title>
        <authorList>
            <person name="Brown T."/>
            <person name="Elewa A."/>
            <person name="Iarovenko S."/>
            <person name="Subramanian E."/>
            <person name="Araus A.J."/>
            <person name="Petzold A."/>
            <person name="Susuki M."/>
            <person name="Suzuki K.-i.T."/>
            <person name="Hayashi T."/>
            <person name="Toyoda A."/>
            <person name="Oliveira C."/>
            <person name="Osipova E."/>
            <person name="Leigh N.D."/>
            <person name="Simon A."/>
            <person name="Yun M.H."/>
        </authorList>
    </citation>
    <scope>NUCLEOTIDE SEQUENCE</scope>
    <source>
        <strain evidence="1">20211129_DDA</strain>
        <tissue evidence="1">Liver</tissue>
    </source>
</reference>
<name>A0AAV7N0G8_PLEWA</name>
<protein>
    <submittedName>
        <fullName evidence="1">Uncharacterized protein</fullName>
    </submittedName>
</protein>
<dbReference type="EMBL" id="JANPWB010000013">
    <property type="protein sequence ID" value="KAJ1108907.1"/>
    <property type="molecule type" value="Genomic_DNA"/>
</dbReference>
<evidence type="ECO:0000313" key="2">
    <source>
        <dbReference type="Proteomes" id="UP001066276"/>
    </source>
</evidence>
<dbReference type="Proteomes" id="UP001066276">
    <property type="component" value="Chromosome 9"/>
</dbReference>